<dbReference type="Pfam" id="PF00248">
    <property type="entry name" value="Aldo_ket_red"/>
    <property type="match status" value="1"/>
</dbReference>
<accession>A0AAW3FCR5</accession>
<evidence type="ECO:0000256" key="5">
    <source>
        <dbReference type="PIRSR" id="PIRSR000097-1"/>
    </source>
</evidence>
<reference evidence="9 10" key="1">
    <citation type="submission" date="2014-04" db="EMBL/GenBank/DDBJ databases">
        <authorList>
            <person name="Bishop-Lilly K.A."/>
            <person name="Broomall S.M."/>
            <person name="Chain P.S."/>
            <person name="Chertkov O."/>
            <person name="Coyne S.R."/>
            <person name="Daligault H.E."/>
            <person name="Davenport K.W."/>
            <person name="Erkkila T."/>
            <person name="Frey K.G."/>
            <person name="Gibbons H.S."/>
            <person name="Gu W."/>
            <person name="Jaissle J."/>
            <person name="Johnson S.L."/>
            <person name="Koroleva G.I."/>
            <person name="Ladner J.T."/>
            <person name="Lo C.-C."/>
            <person name="Minogue T.D."/>
            <person name="Munk C."/>
            <person name="Palacios G.F."/>
            <person name="Redden C.L."/>
            <person name="Rosenzweig C.N."/>
            <person name="Scholz M.B."/>
            <person name="Teshima H."/>
            <person name="Xu Y."/>
        </authorList>
    </citation>
    <scope>NUCLEOTIDE SEQUENCE [LARGE SCALE GENOMIC DNA]</scope>
    <source>
        <strain evidence="10">gladioli</strain>
    </source>
</reference>
<evidence type="ECO:0000256" key="3">
    <source>
        <dbReference type="ARBA" id="ARBA00023002"/>
    </source>
</evidence>
<feature type="site" description="Lowers pKa of active site Tyr" evidence="7">
    <location>
        <position position="71"/>
    </location>
</feature>
<proteinExistence type="inferred from homology"/>
<evidence type="ECO:0000256" key="2">
    <source>
        <dbReference type="ARBA" id="ARBA00022857"/>
    </source>
</evidence>
<dbReference type="InterPro" id="IPR036812">
    <property type="entry name" value="NAD(P)_OxRdtase_dom_sf"/>
</dbReference>
<dbReference type="PANTHER" id="PTHR43827:SF3">
    <property type="entry name" value="NADP-DEPENDENT OXIDOREDUCTASE DOMAIN-CONTAINING PROTEIN"/>
    <property type="match status" value="1"/>
</dbReference>
<evidence type="ECO:0000256" key="7">
    <source>
        <dbReference type="PIRSR" id="PIRSR000097-3"/>
    </source>
</evidence>
<evidence type="ECO:0000313" key="10">
    <source>
        <dbReference type="Proteomes" id="UP000029590"/>
    </source>
</evidence>
<evidence type="ECO:0000256" key="4">
    <source>
        <dbReference type="ARBA" id="ARBA00049445"/>
    </source>
</evidence>
<evidence type="ECO:0000256" key="1">
    <source>
        <dbReference type="ARBA" id="ARBA00007905"/>
    </source>
</evidence>
<dbReference type="Proteomes" id="UP000029590">
    <property type="component" value="Unassembled WGS sequence"/>
</dbReference>
<sequence>MSTPPEKLGMPIVGLGTYQLRGRECAEVVQTALAMGYRHIDTAESYRNEAEVGQALANSGVPRESVFVTTKVWPHNFHRNDFLTSVEESLGRLRTDYVDLLLLHWPNDEVPLEEPLGALERLIADGKVRNGGVSNFSVSQLKNSLRIAGPAISCNQVKCHLGAVPTDVIHYAAENSIVVTAYSPLAKGAVAKQHHLRELAEKYGKTASQIALRWLTQQGVAVIPKSSKRERLEENLASGQFTLDPADVDLLGRP</sequence>
<protein>
    <submittedName>
        <fullName evidence="9">Aldo/keto reductase family protein</fullName>
    </submittedName>
</protein>
<comment type="similarity">
    <text evidence="1">Belongs to the aldo/keto reductase family.</text>
</comment>
<dbReference type="InterPro" id="IPR018170">
    <property type="entry name" value="Aldo/ket_reductase_CS"/>
</dbReference>
<evidence type="ECO:0000313" key="9">
    <source>
        <dbReference type="EMBL" id="KGC20341.1"/>
    </source>
</evidence>
<dbReference type="Gene3D" id="3.20.20.100">
    <property type="entry name" value="NADP-dependent oxidoreductase domain"/>
    <property type="match status" value="1"/>
</dbReference>
<dbReference type="PIRSF" id="PIRSF000097">
    <property type="entry name" value="AKR"/>
    <property type="match status" value="1"/>
</dbReference>
<comment type="catalytic activity">
    <reaction evidence="4">
        <text>hydroxyacetone + NADP(+) = methylglyoxal + NADPH + H(+)</text>
        <dbReference type="Rhea" id="RHEA:27986"/>
        <dbReference type="ChEBI" id="CHEBI:15378"/>
        <dbReference type="ChEBI" id="CHEBI:17158"/>
        <dbReference type="ChEBI" id="CHEBI:27957"/>
        <dbReference type="ChEBI" id="CHEBI:57783"/>
        <dbReference type="ChEBI" id="CHEBI:58349"/>
    </reaction>
</comment>
<dbReference type="SUPFAM" id="SSF51430">
    <property type="entry name" value="NAD(P)-linked oxidoreductase"/>
    <property type="match status" value="1"/>
</dbReference>
<dbReference type="GO" id="GO:0016616">
    <property type="term" value="F:oxidoreductase activity, acting on the CH-OH group of donors, NAD or NADP as acceptor"/>
    <property type="evidence" value="ECO:0007669"/>
    <property type="project" value="UniProtKB-ARBA"/>
</dbReference>
<dbReference type="PRINTS" id="PR00069">
    <property type="entry name" value="ALDKETRDTASE"/>
</dbReference>
<keyword evidence="3" id="KW-0560">Oxidoreductase</keyword>
<organism evidence="9 10">
    <name type="scientific">Burkholderia gladioli</name>
    <name type="common">Pseudomonas marginata</name>
    <name type="synonym">Phytomonas marginata</name>
    <dbReference type="NCBI Taxonomy" id="28095"/>
    <lineage>
        <taxon>Bacteria</taxon>
        <taxon>Pseudomonadati</taxon>
        <taxon>Pseudomonadota</taxon>
        <taxon>Betaproteobacteria</taxon>
        <taxon>Burkholderiales</taxon>
        <taxon>Burkholderiaceae</taxon>
        <taxon>Burkholderia</taxon>
    </lineage>
</organism>
<dbReference type="FunFam" id="3.20.20.100:FF:000002">
    <property type="entry name" value="2,5-diketo-D-gluconic acid reductase A"/>
    <property type="match status" value="1"/>
</dbReference>
<dbReference type="InterPro" id="IPR020471">
    <property type="entry name" value="AKR"/>
</dbReference>
<dbReference type="RefSeq" id="WP_059443244.1">
    <property type="nucleotide sequence ID" value="NZ_CADEPP010000023.1"/>
</dbReference>
<feature type="binding site" evidence="6">
    <location>
        <position position="104"/>
    </location>
    <ligand>
        <name>substrate</name>
    </ligand>
</feature>
<evidence type="ECO:0000259" key="8">
    <source>
        <dbReference type="Pfam" id="PF00248"/>
    </source>
</evidence>
<gene>
    <name evidence="9" type="ORF">DM48_7992</name>
</gene>
<keyword evidence="2" id="KW-0521">NADP</keyword>
<dbReference type="EMBL" id="JPGG01000012">
    <property type="protein sequence ID" value="KGC20341.1"/>
    <property type="molecule type" value="Genomic_DNA"/>
</dbReference>
<dbReference type="AlphaFoldDB" id="A0AAW3FCR5"/>
<dbReference type="InterPro" id="IPR023210">
    <property type="entry name" value="NADP_OxRdtase_dom"/>
</dbReference>
<feature type="domain" description="NADP-dependent oxidoreductase" evidence="8">
    <location>
        <begin position="14"/>
        <end position="249"/>
    </location>
</feature>
<comment type="caution">
    <text evidence="9">The sequence shown here is derived from an EMBL/GenBank/DDBJ whole genome shotgun (WGS) entry which is preliminary data.</text>
</comment>
<dbReference type="PROSITE" id="PS00798">
    <property type="entry name" value="ALDOKETO_REDUCTASE_1"/>
    <property type="match status" value="1"/>
</dbReference>
<feature type="active site" description="Proton donor" evidence="5">
    <location>
        <position position="46"/>
    </location>
</feature>
<name>A0AAW3FCR5_BURGA</name>
<dbReference type="PANTHER" id="PTHR43827">
    <property type="entry name" value="2,5-DIKETO-D-GLUCONIC ACID REDUCTASE"/>
    <property type="match status" value="1"/>
</dbReference>
<evidence type="ECO:0000256" key="6">
    <source>
        <dbReference type="PIRSR" id="PIRSR000097-2"/>
    </source>
</evidence>